<gene>
    <name evidence="1" type="ORF">BRADI_3g15771v3</name>
</gene>
<dbReference type="InParanoid" id="A0A0Q3LRR0"/>
<protein>
    <submittedName>
        <fullName evidence="1 2">Uncharacterized protein</fullName>
    </submittedName>
</protein>
<dbReference type="Gramene" id="KQJ95205">
    <property type="protein sequence ID" value="KQJ95205"/>
    <property type="gene ID" value="BRADI_3g15771v3"/>
</dbReference>
<reference evidence="1 2" key="1">
    <citation type="journal article" date="2010" name="Nature">
        <title>Genome sequencing and analysis of the model grass Brachypodium distachyon.</title>
        <authorList>
            <consortium name="International Brachypodium Initiative"/>
        </authorList>
    </citation>
    <scope>NUCLEOTIDE SEQUENCE [LARGE SCALE GENOMIC DNA]</scope>
    <source>
        <strain evidence="1 2">Bd21</strain>
    </source>
</reference>
<dbReference type="EMBL" id="CM000882">
    <property type="protein sequence ID" value="KQJ95205.1"/>
    <property type="molecule type" value="Genomic_DNA"/>
</dbReference>
<evidence type="ECO:0000313" key="2">
    <source>
        <dbReference type="EnsemblPlants" id="KQJ95205"/>
    </source>
</evidence>
<sequence>MYLPAPAQLSRGGREKIIKQTINRTHDNGGSYKTMHLFDKYYPKTLHLPLDPPFLSLIDLVIPVKLRGH</sequence>
<organism evidence="1">
    <name type="scientific">Brachypodium distachyon</name>
    <name type="common">Purple false brome</name>
    <name type="synonym">Trachynia distachya</name>
    <dbReference type="NCBI Taxonomy" id="15368"/>
    <lineage>
        <taxon>Eukaryota</taxon>
        <taxon>Viridiplantae</taxon>
        <taxon>Streptophyta</taxon>
        <taxon>Embryophyta</taxon>
        <taxon>Tracheophyta</taxon>
        <taxon>Spermatophyta</taxon>
        <taxon>Magnoliopsida</taxon>
        <taxon>Liliopsida</taxon>
        <taxon>Poales</taxon>
        <taxon>Poaceae</taxon>
        <taxon>BOP clade</taxon>
        <taxon>Pooideae</taxon>
        <taxon>Stipodae</taxon>
        <taxon>Brachypodieae</taxon>
        <taxon>Brachypodium</taxon>
    </lineage>
</organism>
<dbReference type="EnsemblPlants" id="KQJ95205">
    <property type="protein sequence ID" value="KQJ95205"/>
    <property type="gene ID" value="BRADI_3g15771v3"/>
</dbReference>
<dbReference type="Proteomes" id="UP000008810">
    <property type="component" value="Chromosome 3"/>
</dbReference>
<reference evidence="2" key="3">
    <citation type="submission" date="2018-08" db="UniProtKB">
        <authorList>
            <consortium name="EnsemblPlants"/>
        </authorList>
    </citation>
    <scope>IDENTIFICATION</scope>
    <source>
        <strain evidence="2">cv. Bd21</strain>
    </source>
</reference>
<evidence type="ECO:0000313" key="1">
    <source>
        <dbReference type="EMBL" id="KQJ95205.1"/>
    </source>
</evidence>
<dbReference type="AlphaFoldDB" id="A0A0Q3LRR0"/>
<proteinExistence type="predicted"/>
<accession>A0A0Q3LRR0</accession>
<reference evidence="1" key="2">
    <citation type="submission" date="2017-06" db="EMBL/GenBank/DDBJ databases">
        <title>WGS assembly of Brachypodium distachyon.</title>
        <authorList>
            <consortium name="The International Brachypodium Initiative"/>
            <person name="Lucas S."/>
            <person name="Harmon-Smith M."/>
            <person name="Lail K."/>
            <person name="Tice H."/>
            <person name="Grimwood J."/>
            <person name="Bruce D."/>
            <person name="Barry K."/>
            <person name="Shu S."/>
            <person name="Lindquist E."/>
            <person name="Wang M."/>
            <person name="Pitluck S."/>
            <person name="Vogel J.P."/>
            <person name="Garvin D.F."/>
            <person name="Mockler T.C."/>
            <person name="Schmutz J."/>
            <person name="Rokhsar D."/>
            <person name="Bevan M.W."/>
        </authorList>
    </citation>
    <scope>NUCLEOTIDE SEQUENCE</scope>
    <source>
        <strain evidence="1">Bd21</strain>
    </source>
</reference>
<keyword evidence="3" id="KW-1185">Reference proteome</keyword>
<name>A0A0Q3LRR0_BRADI</name>
<evidence type="ECO:0000313" key="3">
    <source>
        <dbReference type="Proteomes" id="UP000008810"/>
    </source>
</evidence>